<comment type="caution">
    <text evidence="1">The sequence shown here is derived from an EMBL/GenBank/DDBJ whole genome shotgun (WGS) entry which is preliminary data.</text>
</comment>
<reference evidence="1 2" key="1">
    <citation type="submission" date="2024-05" db="EMBL/GenBank/DDBJ databases">
        <title>Haplotype-resolved chromosome-level genome assembly of Huyou (Citrus changshanensis).</title>
        <authorList>
            <person name="Miao C."/>
            <person name="Chen W."/>
            <person name="Wu Y."/>
            <person name="Wang L."/>
            <person name="Zhao S."/>
            <person name="Grierson D."/>
            <person name="Xu C."/>
            <person name="Chen K."/>
        </authorList>
    </citation>
    <scope>NUCLEOTIDE SEQUENCE [LARGE SCALE GENOMIC DNA]</scope>
    <source>
        <strain evidence="1">01-14</strain>
        <tissue evidence="1">Leaf</tissue>
    </source>
</reference>
<dbReference type="Gene3D" id="3.80.10.10">
    <property type="entry name" value="Ribonuclease Inhibitor"/>
    <property type="match status" value="1"/>
</dbReference>
<name>A0AAP0LW38_9ROSI</name>
<dbReference type="PANTHER" id="PTHR34145:SF68">
    <property type="entry name" value="FBD DOMAIN-CONTAINING PROTEIN"/>
    <property type="match status" value="1"/>
</dbReference>
<proteinExistence type="predicted"/>
<dbReference type="AlphaFoldDB" id="A0AAP0LW38"/>
<accession>A0AAP0LW38</accession>
<evidence type="ECO:0000313" key="1">
    <source>
        <dbReference type="EMBL" id="KAK9186670.1"/>
    </source>
</evidence>
<dbReference type="InterPro" id="IPR032675">
    <property type="entry name" value="LRR_dom_sf"/>
</dbReference>
<dbReference type="SUPFAM" id="SSF52047">
    <property type="entry name" value="RNI-like"/>
    <property type="match status" value="1"/>
</dbReference>
<dbReference type="Proteomes" id="UP001428341">
    <property type="component" value="Unassembled WGS sequence"/>
</dbReference>
<evidence type="ECO:0000313" key="2">
    <source>
        <dbReference type="Proteomes" id="UP001428341"/>
    </source>
</evidence>
<protein>
    <submittedName>
        <fullName evidence="1">Uncharacterized protein</fullName>
    </submittedName>
</protein>
<gene>
    <name evidence="1" type="ORF">WN944_018058</name>
</gene>
<keyword evidence="2" id="KW-1185">Reference proteome</keyword>
<organism evidence="1 2">
    <name type="scientific">Citrus x changshan-huyou</name>
    <dbReference type="NCBI Taxonomy" id="2935761"/>
    <lineage>
        <taxon>Eukaryota</taxon>
        <taxon>Viridiplantae</taxon>
        <taxon>Streptophyta</taxon>
        <taxon>Embryophyta</taxon>
        <taxon>Tracheophyta</taxon>
        <taxon>Spermatophyta</taxon>
        <taxon>Magnoliopsida</taxon>
        <taxon>eudicotyledons</taxon>
        <taxon>Gunneridae</taxon>
        <taxon>Pentapetalae</taxon>
        <taxon>rosids</taxon>
        <taxon>malvids</taxon>
        <taxon>Sapindales</taxon>
        <taxon>Rutaceae</taxon>
        <taxon>Aurantioideae</taxon>
        <taxon>Citrus</taxon>
    </lineage>
</organism>
<sequence length="282" mass="32255">MGQQEPAFYHTDGDIYGDFSLSDYDVDSWVHQRLELDFNELKKGGHELHTFSPYSDTSSSSSLMSLRLTDVDIPEEILHYLLYYRILPNLSNLEIDVANLVSFEFCARELIANFEHVRSLAEMSIEGDYCMHVVYSLHQFSSFLPQLRTLKSNPMAVTVPKVVLNGISKFPNLKHLEMTFATADLDCYHLRVAFFESISFVAGIHIEGEYRSMGFEGRENAVRLEKMIIDPCKSHFMGSPMVWYCKRSKGYKCGRMCAIELAAKFPHLELVTPEIPVPLTDL</sequence>
<dbReference type="PANTHER" id="PTHR34145">
    <property type="entry name" value="OS02G0105600 PROTEIN"/>
    <property type="match status" value="1"/>
</dbReference>
<dbReference type="EMBL" id="JBCGBO010000007">
    <property type="protein sequence ID" value="KAK9186670.1"/>
    <property type="molecule type" value="Genomic_DNA"/>
</dbReference>
<dbReference type="InterPro" id="IPR053772">
    <property type="entry name" value="At1g61320/At1g61330-like"/>
</dbReference>